<comment type="caution">
    <text evidence="11">The sequence shown here is derived from an EMBL/GenBank/DDBJ whole genome shotgun (WGS) entry which is preliminary data.</text>
</comment>
<dbReference type="Pfam" id="PF22919">
    <property type="entry name" value="ATP-synt_VA_C"/>
    <property type="match status" value="1"/>
</dbReference>
<dbReference type="GO" id="GO:0046933">
    <property type="term" value="F:proton-transporting ATP synthase activity, rotational mechanism"/>
    <property type="evidence" value="ECO:0007669"/>
    <property type="project" value="TreeGrafter"/>
</dbReference>
<evidence type="ECO:0000256" key="9">
    <source>
        <dbReference type="ARBA" id="ARBA00023310"/>
    </source>
</evidence>
<keyword evidence="5" id="KW-0067">ATP-binding</keyword>
<evidence type="ECO:0000256" key="8">
    <source>
        <dbReference type="ARBA" id="ARBA00023196"/>
    </source>
</evidence>
<dbReference type="InterPro" id="IPR055190">
    <property type="entry name" value="ATP-synt_VA_C"/>
</dbReference>
<evidence type="ECO:0000256" key="3">
    <source>
        <dbReference type="ARBA" id="ARBA00022448"/>
    </source>
</evidence>
<comment type="similarity">
    <text evidence="2">Belongs to the ATPase alpha/beta chains family.</text>
</comment>
<organism evidence="11 12">
    <name type="scientific">Candidatus Amesbacteria bacterium RIFCSPHIGHO2_01_FULL_48_32b</name>
    <dbReference type="NCBI Taxonomy" id="1797253"/>
    <lineage>
        <taxon>Bacteria</taxon>
        <taxon>Candidatus Amesiibacteriota</taxon>
    </lineage>
</organism>
<evidence type="ECO:0000256" key="1">
    <source>
        <dbReference type="ARBA" id="ARBA00004370"/>
    </source>
</evidence>
<evidence type="ECO:0000256" key="4">
    <source>
        <dbReference type="ARBA" id="ARBA00022741"/>
    </source>
</evidence>
<dbReference type="InterPro" id="IPR050053">
    <property type="entry name" value="ATPase_alpha/beta_chains"/>
</dbReference>
<feature type="domain" description="ATP synthase A/B type C-terminal" evidence="10">
    <location>
        <begin position="2"/>
        <end position="70"/>
    </location>
</feature>
<protein>
    <recommendedName>
        <fullName evidence="10">ATP synthase A/B type C-terminal domain-containing protein</fullName>
    </recommendedName>
</protein>
<evidence type="ECO:0000256" key="7">
    <source>
        <dbReference type="ARBA" id="ARBA00023136"/>
    </source>
</evidence>
<keyword evidence="4" id="KW-0547">Nucleotide-binding</keyword>
<evidence type="ECO:0000259" key="10">
    <source>
        <dbReference type="Pfam" id="PF22919"/>
    </source>
</evidence>
<dbReference type="EMBL" id="MEXH01000016">
    <property type="protein sequence ID" value="OGC92394.1"/>
    <property type="molecule type" value="Genomic_DNA"/>
</dbReference>
<comment type="subcellular location">
    <subcellularLocation>
        <location evidence="1">Membrane</location>
    </subcellularLocation>
</comment>
<evidence type="ECO:0000256" key="5">
    <source>
        <dbReference type="ARBA" id="ARBA00022840"/>
    </source>
</evidence>
<dbReference type="AlphaFoldDB" id="A0A1F4YET1"/>
<reference evidence="11 12" key="1">
    <citation type="journal article" date="2016" name="Nat. Commun.">
        <title>Thousands of microbial genomes shed light on interconnected biogeochemical processes in an aquifer system.</title>
        <authorList>
            <person name="Anantharaman K."/>
            <person name="Brown C.T."/>
            <person name="Hug L.A."/>
            <person name="Sharon I."/>
            <person name="Castelle C.J."/>
            <person name="Probst A.J."/>
            <person name="Thomas B.C."/>
            <person name="Singh A."/>
            <person name="Wilkins M.J."/>
            <person name="Karaoz U."/>
            <person name="Brodie E.L."/>
            <person name="Williams K.H."/>
            <person name="Hubbard S.S."/>
            <person name="Banfield J.F."/>
        </authorList>
    </citation>
    <scope>NUCLEOTIDE SEQUENCE [LARGE SCALE GENOMIC DNA]</scope>
</reference>
<dbReference type="PANTHER" id="PTHR15184">
    <property type="entry name" value="ATP SYNTHASE"/>
    <property type="match status" value="1"/>
</dbReference>
<keyword evidence="6" id="KW-0406">Ion transport</keyword>
<gene>
    <name evidence="11" type="ORF">A2876_02350</name>
</gene>
<sequence>MGERHCKAAVAAQAMLKRAESLERMVRLVGESELSAENQSLYKRSKKLRNYMTQNFFVAEAQTGRKGQYVPIASVVSDVEEILAGRYGQIPDDKFLYIAPTCQFCIHGLRETGIVQSPGGVGVMGFLLPKTA</sequence>
<dbReference type="InterPro" id="IPR024034">
    <property type="entry name" value="ATPase_F1/V1_b/a_C"/>
</dbReference>
<dbReference type="Gene3D" id="1.10.1140.10">
    <property type="entry name" value="Bovine Mitochondrial F1-atpase, Atp Synthase Beta Chain, Chain D, domain 3"/>
    <property type="match status" value="1"/>
</dbReference>
<keyword evidence="7" id="KW-0472">Membrane</keyword>
<keyword evidence="8" id="KW-0139">CF(1)</keyword>
<evidence type="ECO:0000313" key="11">
    <source>
        <dbReference type="EMBL" id="OGC92394.1"/>
    </source>
</evidence>
<dbReference type="Proteomes" id="UP000178176">
    <property type="component" value="Unassembled WGS sequence"/>
</dbReference>
<name>A0A1F4YET1_9BACT</name>
<dbReference type="GO" id="GO:0005524">
    <property type="term" value="F:ATP binding"/>
    <property type="evidence" value="ECO:0007669"/>
    <property type="project" value="UniProtKB-KW"/>
</dbReference>
<evidence type="ECO:0000256" key="6">
    <source>
        <dbReference type="ARBA" id="ARBA00023065"/>
    </source>
</evidence>
<keyword evidence="3" id="KW-0813">Transport</keyword>
<dbReference type="GO" id="GO:0045259">
    <property type="term" value="C:proton-transporting ATP synthase complex"/>
    <property type="evidence" value="ECO:0007669"/>
    <property type="project" value="UniProtKB-KW"/>
</dbReference>
<dbReference type="PANTHER" id="PTHR15184:SF71">
    <property type="entry name" value="ATP SYNTHASE SUBUNIT BETA, MITOCHONDRIAL"/>
    <property type="match status" value="1"/>
</dbReference>
<dbReference type="SUPFAM" id="SSF47917">
    <property type="entry name" value="C-terminal domain of alpha and beta subunits of F1 ATP synthase"/>
    <property type="match status" value="1"/>
</dbReference>
<evidence type="ECO:0000256" key="2">
    <source>
        <dbReference type="ARBA" id="ARBA00008936"/>
    </source>
</evidence>
<keyword evidence="9" id="KW-0066">ATP synthesis</keyword>
<evidence type="ECO:0000313" key="12">
    <source>
        <dbReference type="Proteomes" id="UP000178176"/>
    </source>
</evidence>
<proteinExistence type="inferred from homology"/>
<accession>A0A1F4YET1</accession>